<comment type="caution">
    <text evidence="4">The sequence shown here is derived from an EMBL/GenBank/DDBJ whole genome shotgun (WGS) entry which is preliminary data.</text>
</comment>
<dbReference type="SUPFAM" id="SSF56042">
    <property type="entry name" value="PurM C-terminal domain-like"/>
    <property type="match status" value="1"/>
</dbReference>
<dbReference type="PANTHER" id="PTHR30303">
    <property type="entry name" value="HYDROGENASE ISOENZYMES FORMATION PROTEIN HYPE"/>
    <property type="match status" value="1"/>
</dbReference>
<evidence type="ECO:0000256" key="1">
    <source>
        <dbReference type="ARBA" id="ARBA00006243"/>
    </source>
</evidence>
<dbReference type="SUPFAM" id="SSF55326">
    <property type="entry name" value="PurM N-terminal domain-like"/>
    <property type="match status" value="1"/>
</dbReference>
<dbReference type="InterPro" id="IPR036921">
    <property type="entry name" value="PurM-like_N_sf"/>
</dbReference>
<dbReference type="CDD" id="cd02197">
    <property type="entry name" value="HypE"/>
    <property type="match status" value="1"/>
</dbReference>
<gene>
    <name evidence="4" type="primary">hypE</name>
    <name evidence="4" type="ORF">E3J62_07000</name>
</gene>
<dbReference type="PANTHER" id="PTHR30303:SF0">
    <property type="entry name" value="CARBAMOYL DEHYDRATASE HYPE"/>
    <property type="match status" value="1"/>
</dbReference>
<evidence type="ECO:0000259" key="2">
    <source>
        <dbReference type="Pfam" id="PF00586"/>
    </source>
</evidence>
<sequence length="336" mass="35599">MGSPEILLGHGSGGKLTKDLVDQVFVGSFDNPWLSTLTDAALLDLEGQKVAFTTDSYVVRPIFFSGGDLGKLAVCGTVNDLCVMGAKPLFITCGFIIEEGYEIESLKRIVNSMKKAAEEAGVAIVAGDTKVVEKGSGDGVFLNTSGVGVVSSGIDLRRERVKPGDSILINGTVGDHGMAVLMSRERFGFEASIESDCASLNTLISGILSSGADIKFMRDATRGGLATILNELASGMGFGVLVDEEKIPVREEVKALCEILGMDSLYVANEGKVVVVCGSADKEKVLKAMRKHPLGEKAEVVGEIVKEPASLVMARTEIGSRRILDLLVDDQLPRIC</sequence>
<accession>A0A523UTB5</accession>
<comment type="similarity">
    <text evidence="1">Belongs to the HypE family.</text>
</comment>
<dbReference type="Gene3D" id="3.30.1330.10">
    <property type="entry name" value="PurM-like, N-terminal domain"/>
    <property type="match status" value="1"/>
</dbReference>
<reference evidence="4 5" key="1">
    <citation type="submission" date="2019-03" db="EMBL/GenBank/DDBJ databases">
        <title>Metabolic potential of uncultured bacteria and archaea associated with petroleum seepage in deep-sea sediments.</title>
        <authorList>
            <person name="Dong X."/>
            <person name="Hubert C."/>
        </authorList>
    </citation>
    <scope>NUCLEOTIDE SEQUENCE [LARGE SCALE GENOMIC DNA]</scope>
    <source>
        <strain evidence="4">E44_bin18</strain>
    </source>
</reference>
<feature type="domain" description="PurM-like C-terminal" evidence="3">
    <location>
        <begin position="162"/>
        <end position="308"/>
    </location>
</feature>
<dbReference type="InterPro" id="IPR010918">
    <property type="entry name" value="PurM-like_C_dom"/>
</dbReference>
<name>A0A523UTB5_UNCT6</name>
<dbReference type="Pfam" id="PF00586">
    <property type="entry name" value="AIRS"/>
    <property type="match status" value="1"/>
</dbReference>
<evidence type="ECO:0000313" key="5">
    <source>
        <dbReference type="Proteomes" id="UP000315525"/>
    </source>
</evidence>
<evidence type="ECO:0000313" key="4">
    <source>
        <dbReference type="EMBL" id="TET45629.1"/>
    </source>
</evidence>
<dbReference type="NCBIfam" id="TIGR02124">
    <property type="entry name" value="hypE"/>
    <property type="match status" value="1"/>
</dbReference>
<dbReference type="InterPro" id="IPR016188">
    <property type="entry name" value="PurM-like_N"/>
</dbReference>
<evidence type="ECO:0000259" key="3">
    <source>
        <dbReference type="Pfam" id="PF02769"/>
    </source>
</evidence>
<dbReference type="GO" id="GO:0051604">
    <property type="term" value="P:protein maturation"/>
    <property type="evidence" value="ECO:0007669"/>
    <property type="project" value="TreeGrafter"/>
</dbReference>
<dbReference type="AlphaFoldDB" id="A0A523UTB5"/>
<dbReference type="Gene3D" id="3.90.650.10">
    <property type="entry name" value="PurM-like C-terminal domain"/>
    <property type="match status" value="1"/>
</dbReference>
<proteinExistence type="inferred from homology"/>
<organism evidence="4 5">
    <name type="scientific">candidate division TA06 bacterium</name>
    <dbReference type="NCBI Taxonomy" id="2250710"/>
    <lineage>
        <taxon>Bacteria</taxon>
        <taxon>Bacteria division TA06</taxon>
    </lineage>
</organism>
<dbReference type="EMBL" id="SOJN01000079">
    <property type="protein sequence ID" value="TET45629.1"/>
    <property type="molecule type" value="Genomic_DNA"/>
</dbReference>
<feature type="domain" description="PurM-like N-terminal" evidence="2">
    <location>
        <begin position="39"/>
        <end position="150"/>
    </location>
</feature>
<dbReference type="InterPro" id="IPR036676">
    <property type="entry name" value="PurM-like_C_sf"/>
</dbReference>
<dbReference type="Pfam" id="PF02769">
    <property type="entry name" value="AIRS_C"/>
    <property type="match status" value="1"/>
</dbReference>
<protein>
    <submittedName>
        <fullName evidence="4">Hydrogenase expression/formation protein HypE</fullName>
    </submittedName>
</protein>
<dbReference type="PIRSF" id="PIRSF005644">
    <property type="entry name" value="Hdrgns_mtr_HypE"/>
    <property type="match status" value="1"/>
</dbReference>
<dbReference type="InterPro" id="IPR011854">
    <property type="entry name" value="HypE"/>
</dbReference>
<dbReference type="Proteomes" id="UP000315525">
    <property type="component" value="Unassembled WGS sequence"/>
</dbReference>